<evidence type="ECO:0000256" key="3">
    <source>
        <dbReference type="ARBA" id="ARBA00023125"/>
    </source>
</evidence>
<dbReference type="Proteomes" id="UP000237000">
    <property type="component" value="Unassembled WGS sequence"/>
</dbReference>
<dbReference type="GO" id="GO:0005634">
    <property type="term" value="C:nucleus"/>
    <property type="evidence" value="ECO:0007669"/>
    <property type="project" value="UniProtKB-SubCell"/>
</dbReference>
<sequence length="413" mass="44791">MNRAGVLQSSPVQQMMAAGNPNWWNINAMRPPTQPVLPSPSFLYPQFIPTTTTTTTATTTTTTTTTSNSSSSSSANSSHHELPNIPSWAHDNNQDQLPESWSQLLLGGLAVGEEEKANNMMSHFQVKKLENWEDHHPHHHQQMLSSTTQASNASVHMVDHVKQENSAAYVYGHGSQEFQAKPGGGGCGAWLSHQHQIMMANNSNSSPKSSCVTSFSSNMLDFSNISKDDHHTTTHPPLLSDRSSECNSTATGGAPLKKARVQPSSAQNTFKVRKEKLGDRITALHQLVSPFGKTDTASVLLEAIGYIRFLQSQIEALSLPYLGSGSGNMRQQQSVHGERNCMFPEDPGQLLNDNCMKRKGAPDQQDSLEKPKKDLRSRGLCLVPVSCTLQVGSDNGADYWAPALGGGTGGGFR</sequence>
<feature type="region of interest" description="Disordered" evidence="6">
    <location>
        <begin position="54"/>
        <end position="95"/>
    </location>
</feature>
<evidence type="ECO:0000256" key="5">
    <source>
        <dbReference type="ARBA" id="ARBA00023242"/>
    </source>
</evidence>
<evidence type="ECO:0000256" key="4">
    <source>
        <dbReference type="ARBA" id="ARBA00023163"/>
    </source>
</evidence>
<evidence type="ECO:0000259" key="7">
    <source>
        <dbReference type="PROSITE" id="PS50888"/>
    </source>
</evidence>
<comment type="subcellular location">
    <subcellularLocation>
        <location evidence="1">Nucleus</location>
    </subcellularLocation>
</comment>
<dbReference type="Gene3D" id="4.10.280.10">
    <property type="entry name" value="Helix-loop-helix DNA-binding domain"/>
    <property type="match status" value="1"/>
</dbReference>
<dbReference type="STRING" id="63057.A0A2P5FSX3"/>
<organism evidence="8 9">
    <name type="scientific">Trema orientale</name>
    <name type="common">Charcoal tree</name>
    <name type="synonym">Celtis orientalis</name>
    <dbReference type="NCBI Taxonomy" id="63057"/>
    <lineage>
        <taxon>Eukaryota</taxon>
        <taxon>Viridiplantae</taxon>
        <taxon>Streptophyta</taxon>
        <taxon>Embryophyta</taxon>
        <taxon>Tracheophyta</taxon>
        <taxon>Spermatophyta</taxon>
        <taxon>Magnoliopsida</taxon>
        <taxon>eudicotyledons</taxon>
        <taxon>Gunneridae</taxon>
        <taxon>Pentapetalae</taxon>
        <taxon>rosids</taxon>
        <taxon>fabids</taxon>
        <taxon>Rosales</taxon>
        <taxon>Cannabaceae</taxon>
        <taxon>Trema</taxon>
    </lineage>
</organism>
<dbReference type="PANTHER" id="PTHR16223">
    <property type="entry name" value="TRANSCRIPTION FACTOR BHLH83-RELATED"/>
    <property type="match status" value="1"/>
</dbReference>
<gene>
    <name evidence="8" type="ORF">TorRG33x02_035270</name>
</gene>
<dbReference type="EMBL" id="JXTC01000011">
    <property type="protein sequence ID" value="POO00896.1"/>
    <property type="molecule type" value="Genomic_DNA"/>
</dbReference>
<evidence type="ECO:0000256" key="1">
    <source>
        <dbReference type="ARBA" id="ARBA00004123"/>
    </source>
</evidence>
<dbReference type="CDD" id="cd11393">
    <property type="entry name" value="bHLH_AtbHLH_like"/>
    <property type="match status" value="1"/>
</dbReference>
<proteinExistence type="predicted"/>
<keyword evidence="5" id="KW-0539">Nucleus</keyword>
<dbReference type="InterPro" id="IPR045843">
    <property type="entry name" value="IND-like"/>
</dbReference>
<dbReference type="InterPro" id="IPR036638">
    <property type="entry name" value="HLH_DNA-bd_sf"/>
</dbReference>
<feature type="region of interest" description="Disordered" evidence="6">
    <location>
        <begin position="227"/>
        <end position="267"/>
    </location>
</feature>
<evidence type="ECO:0000256" key="2">
    <source>
        <dbReference type="ARBA" id="ARBA00023015"/>
    </source>
</evidence>
<protein>
    <submittedName>
        <fullName evidence="8">Myc-type, basic helix-loop-helix (BHLH) domain containing protein</fullName>
    </submittedName>
</protein>
<comment type="caution">
    <text evidence="8">The sequence shown here is derived from an EMBL/GenBank/DDBJ whole genome shotgun (WGS) entry which is preliminary data.</text>
</comment>
<dbReference type="AlphaFoldDB" id="A0A2P5FSX3"/>
<dbReference type="GO" id="GO:0000981">
    <property type="term" value="F:DNA-binding transcription factor activity, RNA polymerase II-specific"/>
    <property type="evidence" value="ECO:0007669"/>
    <property type="project" value="TreeGrafter"/>
</dbReference>
<feature type="compositionally biased region" description="Low complexity" evidence="6">
    <location>
        <begin position="54"/>
        <end position="77"/>
    </location>
</feature>
<dbReference type="SUPFAM" id="SSF47459">
    <property type="entry name" value="HLH, helix-loop-helix DNA-binding domain"/>
    <property type="match status" value="1"/>
</dbReference>
<dbReference type="FunFam" id="4.10.280.10:FF:000092">
    <property type="entry name" value="transcription factor bHLH68 isoform X1"/>
    <property type="match status" value="1"/>
</dbReference>
<feature type="domain" description="BHLH" evidence="7">
    <location>
        <begin position="261"/>
        <end position="310"/>
    </location>
</feature>
<evidence type="ECO:0000313" key="8">
    <source>
        <dbReference type="EMBL" id="POO00896.1"/>
    </source>
</evidence>
<dbReference type="GO" id="GO:0046983">
    <property type="term" value="F:protein dimerization activity"/>
    <property type="evidence" value="ECO:0007669"/>
    <property type="project" value="InterPro"/>
</dbReference>
<dbReference type="GO" id="GO:0000978">
    <property type="term" value="F:RNA polymerase II cis-regulatory region sequence-specific DNA binding"/>
    <property type="evidence" value="ECO:0007669"/>
    <property type="project" value="TreeGrafter"/>
</dbReference>
<dbReference type="InterPro" id="IPR011598">
    <property type="entry name" value="bHLH_dom"/>
</dbReference>
<dbReference type="PROSITE" id="PS50888">
    <property type="entry name" value="BHLH"/>
    <property type="match status" value="1"/>
</dbReference>
<reference evidence="9" key="1">
    <citation type="submission" date="2016-06" db="EMBL/GenBank/DDBJ databases">
        <title>Parallel loss of symbiosis genes in relatives of nitrogen-fixing non-legume Parasponia.</title>
        <authorList>
            <person name="Van Velzen R."/>
            <person name="Holmer R."/>
            <person name="Bu F."/>
            <person name="Rutten L."/>
            <person name="Van Zeijl A."/>
            <person name="Liu W."/>
            <person name="Santuari L."/>
            <person name="Cao Q."/>
            <person name="Sharma T."/>
            <person name="Shen D."/>
            <person name="Roswanjaya Y."/>
            <person name="Wardhani T."/>
            <person name="Kalhor M.S."/>
            <person name="Jansen J."/>
            <person name="Van den Hoogen J."/>
            <person name="Gungor B."/>
            <person name="Hartog M."/>
            <person name="Hontelez J."/>
            <person name="Verver J."/>
            <person name="Yang W.-C."/>
            <person name="Schijlen E."/>
            <person name="Repin R."/>
            <person name="Schilthuizen M."/>
            <person name="Schranz E."/>
            <person name="Heidstra R."/>
            <person name="Miyata K."/>
            <person name="Fedorova E."/>
            <person name="Kohlen W."/>
            <person name="Bisseling T."/>
            <person name="Smit S."/>
            <person name="Geurts R."/>
        </authorList>
    </citation>
    <scope>NUCLEOTIDE SEQUENCE [LARGE SCALE GENOMIC DNA]</scope>
    <source>
        <strain evidence="9">cv. RG33-2</strain>
    </source>
</reference>
<keyword evidence="9" id="KW-1185">Reference proteome</keyword>
<keyword evidence="2" id="KW-0805">Transcription regulation</keyword>
<dbReference type="InParanoid" id="A0A2P5FSX3"/>
<evidence type="ECO:0000256" key="6">
    <source>
        <dbReference type="SAM" id="MobiDB-lite"/>
    </source>
</evidence>
<dbReference type="PANTHER" id="PTHR16223:SF136">
    <property type="entry name" value="TRANSCRIPTION FACTOR BHLH133-RELATED"/>
    <property type="match status" value="1"/>
</dbReference>
<dbReference type="OrthoDB" id="1839773at2759"/>
<dbReference type="FunCoup" id="A0A2P5FSX3">
    <property type="interactions" value="1105"/>
</dbReference>
<keyword evidence="4" id="KW-0804">Transcription</keyword>
<evidence type="ECO:0000313" key="9">
    <source>
        <dbReference type="Proteomes" id="UP000237000"/>
    </source>
</evidence>
<dbReference type="InterPro" id="IPR045239">
    <property type="entry name" value="bHLH95_bHLH"/>
</dbReference>
<accession>A0A2P5FSX3</accession>
<keyword evidence="3" id="KW-0238">DNA-binding</keyword>
<name>A0A2P5FSX3_TREOI</name>